<accession>A0AAW9RKQ7</accession>
<evidence type="ECO:0000313" key="3">
    <source>
        <dbReference type="Proteomes" id="UP001378188"/>
    </source>
</evidence>
<dbReference type="Proteomes" id="UP001378188">
    <property type="component" value="Unassembled WGS sequence"/>
</dbReference>
<dbReference type="Pfam" id="PF13770">
    <property type="entry name" value="DUF4169"/>
    <property type="match status" value="1"/>
</dbReference>
<dbReference type="AlphaFoldDB" id="A0AAW9RKQ7"/>
<organism evidence="2 3">
    <name type="scientific">Microbaculum marinum</name>
    <dbReference type="NCBI Taxonomy" id="1764581"/>
    <lineage>
        <taxon>Bacteria</taxon>
        <taxon>Pseudomonadati</taxon>
        <taxon>Pseudomonadota</taxon>
        <taxon>Alphaproteobacteria</taxon>
        <taxon>Hyphomicrobiales</taxon>
        <taxon>Tepidamorphaceae</taxon>
        <taxon>Microbaculum</taxon>
    </lineage>
</organism>
<feature type="compositionally biased region" description="Basic and acidic residues" evidence="1">
    <location>
        <begin position="37"/>
        <end position="62"/>
    </location>
</feature>
<feature type="compositionally biased region" description="Basic and acidic residues" evidence="1">
    <location>
        <begin position="15"/>
        <end position="28"/>
    </location>
</feature>
<proteinExistence type="predicted"/>
<dbReference type="InterPro" id="IPR025227">
    <property type="entry name" value="DUF4169"/>
</dbReference>
<dbReference type="EMBL" id="JAZHOF010000011">
    <property type="protein sequence ID" value="MEJ8574317.1"/>
    <property type="molecule type" value="Genomic_DNA"/>
</dbReference>
<comment type="caution">
    <text evidence="2">The sequence shown here is derived from an EMBL/GenBank/DDBJ whole genome shotgun (WGS) entry which is preliminary data.</text>
</comment>
<sequence length="62" mass="7231">MAEIVNLNKARKEKTRADEKSKAAENRVRFGRRKSDKRVDEARQEKAVRDLAGHRLLPDDQE</sequence>
<dbReference type="RefSeq" id="WP_340332016.1">
    <property type="nucleotide sequence ID" value="NZ_JAZHOF010000011.1"/>
</dbReference>
<gene>
    <name evidence="2" type="ORF">V3328_22725</name>
</gene>
<evidence type="ECO:0000313" key="2">
    <source>
        <dbReference type="EMBL" id="MEJ8574317.1"/>
    </source>
</evidence>
<feature type="region of interest" description="Disordered" evidence="1">
    <location>
        <begin position="1"/>
        <end position="62"/>
    </location>
</feature>
<reference evidence="2 3" key="1">
    <citation type="submission" date="2024-02" db="EMBL/GenBank/DDBJ databases">
        <title>Genome analysis and characterization of Microbaculum marinisediminis sp. nov., isolated from marine sediment.</title>
        <authorList>
            <person name="Du Z.-J."/>
            <person name="Ye Y.-Q."/>
            <person name="Zhang Z.-R."/>
            <person name="Yuan S.-M."/>
            <person name="Zhang X.-Y."/>
        </authorList>
    </citation>
    <scope>NUCLEOTIDE SEQUENCE [LARGE SCALE GENOMIC DNA]</scope>
    <source>
        <strain evidence="2 3">SDUM1044001</strain>
    </source>
</reference>
<keyword evidence="3" id="KW-1185">Reference proteome</keyword>
<evidence type="ECO:0000256" key="1">
    <source>
        <dbReference type="SAM" id="MobiDB-lite"/>
    </source>
</evidence>
<protein>
    <submittedName>
        <fullName evidence="2">DUF4169 family protein</fullName>
    </submittedName>
</protein>
<name>A0AAW9RKQ7_9HYPH</name>